<reference evidence="1" key="1">
    <citation type="submission" date="2022-10" db="EMBL/GenBank/DDBJ databases">
        <authorList>
            <person name="Chen Y."/>
            <person name="Dougan E. K."/>
            <person name="Chan C."/>
            <person name="Rhodes N."/>
            <person name="Thang M."/>
        </authorList>
    </citation>
    <scope>NUCLEOTIDE SEQUENCE</scope>
</reference>
<evidence type="ECO:0000313" key="1">
    <source>
        <dbReference type="EMBL" id="CAI3973922.1"/>
    </source>
</evidence>
<name>A0A9P1BIA2_9DINO</name>
<dbReference type="EMBL" id="CAMXCT010000108">
    <property type="protein sequence ID" value="CAI3973922.1"/>
    <property type="molecule type" value="Genomic_DNA"/>
</dbReference>
<dbReference type="OrthoDB" id="410769at2759"/>
<evidence type="ECO:0000313" key="2">
    <source>
        <dbReference type="EMBL" id="CAL1127297.1"/>
    </source>
</evidence>
<evidence type="ECO:0000313" key="3">
    <source>
        <dbReference type="Proteomes" id="UP001152797"/>
    </source>
</evidence>
<dbReference type="AlphaFoldDB" id="A0A9P1BIA2"/>
<proteinExistence type="predicted"/>
<protein>
    <submittedName>
        <fullName evidence="1">Uncharacterized protein</fullName>
    </submittedName>
</protein>
<gene>
    <name evidence="1" type="ORF">C1SCF055_LOCUS2366</name>
</gene>
<reference evidence="2" key="2">
    <citation type="submission" date="2024-04" db="EMBL/GenBank/DDBJ databases">
        <authorList>
            <person name="Chen Y."/>
            <person name="Shah S."/>
            <person name="Dougan E. K."/>
            <person name="Thang M."/>
            <person name="Chan C."/>
        </authorList>
    </citation>
    <scope>NUCLEOTIDE SEQUENCE [LARGE SCALE GENOMIC DNA]</scope>
</reference>
<organism evidence="1">
    <name type="scientific">Cladocopium goreaui</name>
    <dbReference type="NCBI Taxonomy" id="2562237"/>
    <lineage>
        <taxon>Eukaryota</taxon>
        <taxon>Sar</taxon>
        <taxon>Alveolata</taxon>
        <taxon>Dinophyceae</taxon>
        <taxon>Suessiales</taxon>
        <taxon>Symbiodiniaceae</taxon>
        <taxon>Cladocopium</taxon>
    </lineage>
</organism>
<keyword evidence="3" id="KW-1185">Reference proteome</keyword>
<sequence>MSWLDELVWRLHELQCPQDFVFCILLLCWSGYDLLQEFEYVEYFAGHGNITRQMQSARYCAVRMDIIDHTPRKPKKQNYMDLCSPCGFALGVLVMLKTVINNFAAHFGIKCSSLCRVNKGTSMRSACSSEGYVGHVSVLISNKLLDRTCALVLLCTALGGAWSLEQPSGSLLEYFPTWTYVMRKIFDNGGPQAVHIVRWWMKHYGSRTSKRHMGFANSPAIRRLDLGRLQVSKGPAPKTCVKYHDRQGRLKYKGTKHLKATEIYPMKFARAVLDLVEPLKQGARGQPSLPDGGAPPALYTMTQFEWPVPAGLWKYADFAETFNYLRGSKRLVIPEEWRDVVPRKMKNSFSDGDSIGDV</sequence>
<dbReference type="EMBL" id="CAMXCT030000108">
    <property type="protein sequence ID" value="CAL4761234.1"/>
    <property type="molecule type" value="Genomic_DNA"/>
</dbReference>
<comment type="caution">
    <text evidence="1">The sequence shown here is derived from an EMBL/GenBank/DDBJ whole genome shotgun (WGS) entry which is preliminary data.</text>
</comment>
<dbReference type="EMBL" id="CAMXCT020000108">
    <property type="protein sequence ID" value="CAL1127297.1"/>
    <property type="molecule type" value="Genomic_DNA"/>
</dbReference>
<dbReference type="Proteomes" id="UP001152797">
    <property type="component" value="Unassembled WGS sequence"/>
</dbReference>
<accession>A0A9P1BIA2</accession>